<dbReference type="Proteomes" id="UP001230005">
    <property type="component" value="Unassembled WGS sequence"/>
</dbReference>
<evidence type="ECO:0008006" key="3">
    <source>
        <dbReference type="Google" id="ProtNLM"/>
    </source>
</evidence>
<accession>A0ABT9ZWD7</accession>
<keyword evidence="2" id="KW-1185">Reference proteome</keyword>
<sequence length="87" mass="9976">MDGLTVSGMCSFLRIPFFITKTPNSILKKGEIILDNNNLALGEKQRIKEVIRQSKAKRRLELQKRLKNYVISGTINDSMRNFRSFGS</sequence>
<organism evidence="1 2">
    <name type="scientific">Evansella vedderi</name>
    <dbReference type="NCBI Taxonomy" id="38282"/>
    <lineage>
        <taxon>Bacteria</taxon>
        <taxon>Bacillati</taxon>
        <taxon>Bacillota</taxon>
        <taxon>Bacilli</taxon>
        <taxon>Bacillales</taxon>
        <taxon>Bacillaceae</taxon>
        <taxon>Evansella</taxon>
    </lineage>
</organism>
<gene>
    <name evidence="1" type="ORF">J2S74_002928</name>
</gene>
<proteinExistence type="predicted"/>
<evidence type="ECO:0000313" key="1">
    <source>
        <dbReference type="EMBL" id="MDQ0255546.1"/>
    </source>
</evidence>
<dbReference type="RefSeq" id="WP_307326497.1">
    <property type="nucleotide sequence ID" value="NZ_JAUSUG010000011.1"/>
</dbReference>
<name>A0ABT9ZWD7_9BACI</name>
<protein>
    <recommendedName>
        <fullName evidence="3">Ribosomal protein S13</fullName>
    </recommendedName>
</protein>
<comment type="caution">
    <text evidence="1">The sequence shown here is derived from an EMBL/GenBank/DDBJ whole genome shotgun (WGS) entry which is preliminary data.</text>
</comment>
<evidence type="ECO:0000313" key="2">
    <source>
        <dbReference type="Proteomes" id="UP001230005"/>
    </source>
</evidence>
<dbReference type="EMBL" id="JAUSUG010000011">
    <property type="protein sequence ID" value="MDQ0255546.1"/>
    <property type="molecule type" value="Genomic_DNA"/>
</dbReference>
<reference evidence="1 2" key="1">
    <citation type="submission" date="2023-07" db="EMBL/GenBank/DDBJ databases">
        <title>Genomic Encyclopedia of Type Strains, Phase IV (KMG-IV): sequencing the most valuable type-strain genomes for metagenomic binning, comparative biology and taxonomic classification.</title>
        <authorList>
            <person name="Goeker M."/>
        </authorList>
    </citation>
    <scope>NUCLEOTIDE SEQUENCE [LARGE SCALE GENOMIC DNA]</scope>
    <source>
        <strain evidence="1 2">DSM 9768</strain>
    </source>
</reference>